<evidence type="ECO:0000313" key="3">
    <source>
        <dbReference type="Proteomes" id="UP001403385"/>
    </source>
</evidence>
<proteinExistence type="predicted"/>
<keyword evidence="3" id="KW-1185">Reference proteome</keyword>
<protein>
    <submittedName>
        <fullName evidence="2">Uncharacterized protein</fullName>
    </submittedName>
</protein>
<dbReference type="Proteomes" id="UP001403385">
    <property type="component" value="Unassembled WGS sequence"/>
</dbReference>
<keyword evidence="1" id="KW-0812">Transmembrane</keyword>
<gene>
    <name evidence="2" type="ORF">AAG747_23380</name>
</gene>
<dbReference type="AlphaFoldDB" id="A0AAW9SBR2"/>
<comment type="caution">
    <text evidence="2">The sequence shown here is derived from an EMBL/GenBank/DDBJ whole genome shotgun (WGS) entry which is preliminary data.</text>
</comment>
<reference evidence="2 3" key="1">
    <citation type="submission" date="2024-04" db="EMBL/GenBank/DDBJ databases">
        <title>Novel genus in family Flammeovirgaceae.</title>
        <authorList>
            <person name="Nguyen T.H."/>
            <person name="Vuong T.Q."/>
            <person name="Le H."/>
            <person name="Kim S.-G."/>
        </authorList>
    </citation>
    <scope>NUCLEOTIDE SEQUENCE [LARGE SCALE GENOMIC DNA]</scope>
    <source>
        <strain evidence="2 3">JCM 23209</strain>
    </source>
</reference>
<name>A0AAW9SBR2_9BACT</name>
<dbReference type="PROSITE" id="PS51257">
    <property type="entry name" value="PROKAR_LIPOPROTEIN"/>
    <property type="match status" value="1"/>
</dbReference>
<sequence length="115" mass="12210">MKFWTSILSIIILVVALELVLPWWSIGIAACIGGLLNAETPAKNFLIGFTGVFLVWTAYALFIDFNTSSILSGKVGELLFLPSPILLALVTGLLGGIVGGFSCLTGRLLKAVVKN</sequence>
<organism evidence="2 3">
    <name type="scientific">Rapidithrix thailandica</name>
    <dbReference type="NCBI Taxonomy" id="413964"/>
    <lineage>
        <taxon>Bacteria</taxon>
        <taxon>Pseudomonadati</taxon>
        <taxon>Bacteroidota</taxon>
        <taxon>Cytophagia</taxon>
        <taxon>Cytophagales</taxon>
        <taxon>Flammeovirgaceae</taxon>
        <taxon>Rapidithrix</taxon>
    </lineage>
</organism>
<feature type="transmembrane region" description="Helical" evidence="1">
    <location>
        <begin position="85"/>
        <end position="109"/>
    </location>
</feature>
<dbReference type="RefSeq" id="WP_346823662.1">
    <property type="nucleotide sequence ID" value="NZ_JBDKWZ010000017.1"/>
</dbReference>
<feature type="transmembrane region" description="Helical" evidence="1">
    <location>
        <begin position="45"/>
        <end position="65"/>
    </location>
</feature>
<feature type="transmembrane region" description="Helical" evidence="1">
    <location>
        <begin position="6"/>
        <end position="33"/>
    </location>
</feature>
<evidence type="ECO:0000256" key="1">
    <source>
        <dbReference type="SAM" id="Phobius"/>
    </source>
</evidence>
<evidence type="ECO:0000313" key="2">
    <source>
        <dbReference type="EMBL" id="MEN7550882.1"/>
    </source>
</evidence>
<accession>A0AAW9SBR2</accession>
<keyword evidence="1" id="KW-1133">Transmembrane helix</keyword>
<keyword evidence="1" id="KW-0472">Membrane</keyword>
<dbReference type="EMBL" id="JBDKWZ010000017">
    <property type="protein sequence ID" value="MEN7550882.1"/>
    <property type="molecule type" value="Genomic_DNA"/>
</dbReference>